<reference evidence="14" key="1">
    <citation type="submission" date="2024-05" db="EMBL/GenBank/DDBJ databases">
        <title>Draft genome assemblies of 36 bacteria isolated from hibernating arctic ground squirrels.</title>
        <authorList>
            <person name="McKee H."/>
            <person name="Mullen L."/>
            <person name="Drown D.M."/>
            <person name="Duddleston K.N."/>
        </authorList>
    </citation>
    <scope>NUCLEOTIDE SEQUENCE</scope>
    <source>
        <strain evidence="14">AR004</strain>
    </source>
</reference>
<dbReference type="AlphaFoldDB" id="A0AAU8N6I2"/>
<dbReference type="GO" id="GO:0008033">
    <property type="term" value="P:tRNA processing"/>
    <property type="evidence" value="ECO:0007669"/>
    <property type="project" value="UniProtKB-KW"/>
</dbReference>
<proteinExistence type="inferred from homology"/>
<keyword evidence="6" id="KW-0819">tRNA processing</keyword>
<dbReference type="NCBIfam" id="TIGR00057">
    <property type="entry name" value="L-threonylcarbamoyladenylate synthase"/>
    <property type="match status" value="1"/>
</dbReference>
<keyword evidence="8" id="KW-0547">Nucleotide-binding</keyword>
<dbReference type="GO" id="GO:0005524">
    <property type="term" value="F:ATP binding"/>
    <property type="evidence" value="ECO:0007669"/>
    <property type="project" value="UniProtKB-KW"/>
</dbReference>
<comment type="similarity">
    <text evidence="2">Belongs to the SUA5 family.</text>
</comment>
<keyword evidence="9" id="KW-0067">ATP-binding</keyword>
<comment type="catalytic activity">
    <reaction evidence="11">
        <text>L-threonine + hydrogencarbonate + ATP = L-threonylcarbamoyladenylate + diphosphate + H2O</text>
        <dbReference type="Rhea" id="RHEA:36407"/>
        <dbReference type="ChEBI" id="CHEBI:15377"/>
        <dbReference type="ChEBI" id="CHEBI:17544"/>
        <dbReference type="ChEBI" id="CHEBI:30616"/>
        <dbReference type="ChEBI" id="CHEBI:33019"/>
        <dbReference type="ChEBI" id="CHEBI:57926"/>
        <dbReference type="ChEBI" id="CHEBI:73682"/>
        <dbReference type="EC" id="2.7.7.87"/>
    </reaction>
</comment>
<feature type="region of interest" description="Disordered" evidence="12">
    <location>
        <begin position="1"/>
        <end position="27"/>
    </location>
</feature>
<dbReference type="GO" id="GO:0000049">
    <property type="term" value="F:tRNA binding"/>
    <property type="evidence" value="ECO:0007669"/>
    <property type="project" value="TreeGrafter"/>
</dbReference>
<dbReference type="Gene3D" id="3.90.870.10">
    <property type="entry name" value="DHBP synthase"/>
    <property type="match status" value="1"/>
</dbReference>
<evidence type="ECO:0000256" key="6">
    <source>
        <dbReference type="ARBA" id="ARBA00022694"/>
    </source>
</evidence>
<dbReference type="SUPFAM" id="SSF55821">
    <property type="entry name" value="YrdC/RibB"/>
    <property type="match status" value="1"/>
</dbReference>
<dbReference type="PROSITE" id="PS51163">
    <property type="entry name" value="YRDC"/>
    <property type="match status" value="1"/>
</dbReference>
<feature type="compositionally biased region" description="Basic and acidic residues" evidence="12">
    <location>
        <begin position="13"/>
        <end position="27"/>
    </location>
</feature>
<dbReference type="EC" id="2.7.7.87" evidence="3"/>
<dbReference type="PANTHER" id="PTHR17490:SF16">
    <property type="entry name" value="THREONYLCARBAMOYL-AMP SYNTHASE"/>
    <property type="match status" value="1"/>
</dbReference>
<comment type="subcellular location">
    <subcellularLocation>
        <location evidence="1">Cytoplasm</location>
    </subcellularLocation>
</comment>
<evidence type="ECO:0000256" key="11">
    <source>
        <dbReference type="ARBA" id="ARBA00048366"/>
    </source>
</evidence>
<sequence>MTQTSSPMGAAVPERDGDGGGHGESADDRAGVIAAAAERARAGGLVITPTDTVYGIGTTAADATAVARLLEAKGRGRQMPPPVLVAGRDQLDGVVADPPDAARALMDALWPGALTLVLDAAPALVWDLGATGGTIAVRMPDHPLALALLRATGPMAVTSANRTGEPPATDAASARRAFPGRVTDAPGALVAEDGRPSILLIDGGPTPGPVPSTIVSLAGDDASRPRVLREGLIPARRIEEVLAPLLAAQAGAAPGPAEGGRA</sequence>
<accession>A0AAU8N6I2</accession>
<gene>
    <name evidence="14" type="ORF">ABXS69_03720</name>
</gene>
<evidence type="ECO:0000256" key="4">
    <source>
        <dbReference type="ARBA" id="ARBA00022490"/>
    </source>
</evidence>
<evidence type="ECO:0000256" key="12">
    <source>
        <dbReference type="SAM" id="MobiDB-lite"/>
    </source>
</evidence>
<dbReference type="RefSeq" id="WP_366181222.1">
    <property type="nucleotide sequence ID" value="NZ_CP159989.1"/>
</dbReference>
<dbReference type="InterPro" id="IPR017945">
    <property type="entry name" value="DHBP_synth_RibB-like_a/b_dom"/>
</dbReference>
<keyword evidence="7 14" id="KW-0548">Nucleotidyltransferase</keyword>
<dbReference type="GO" id="GO:0005737">
    <property type="term" value="C:cytoplasm"/>
    <property type="evidence" value="ECO:0007669"/>
    <property type="project" value="UniProtKB-SubCell"/>
</dbReference>
<evidence type="ECO:0000256" key="7">
    <source>
        <dbReference type="ARBA" id="ARBA00022695"/>
    </source>
</evidence>
<evidence type="ECO:0000256" key="2">
    <source>
        <dbReference type="ARBA" id="ARBA00007663"/>
    </source>
</evidence>
<evidence type="ECO:0000256" key="8">
    <source>
        <dbReference type="ARBA" id="ARBA00022741"/>
    </source>
</evidence>
<dbReference type="PANTHER" id="PTHR17490">
    <property type="entry name" value="SUA5"/>
    <property type="match status" value="1"/>
</dbReference>
<evidence type="ECO:0000256" key="3">
    <source>
        <dbReference type="ARBA" id="ARBA00012584"/>
    </source>
</evidence>
<keyword evidence="5 14" id="KW-0808">Transferase</keyword>
<dbReference type="InterPro" id="IPR050156">
    <property type="entry name" value="TC-AMP_synthase_SUA5"/>
</dbReference>
<organism evidence="14">
    <name type="scientific">Actinomyces timonensis</name>
    <dbReference type="NCBI Taxonomy" id="1288391"/>
    <lineage>
        <taxon>Bacteria</taxon>
        <taxon>Bacillati</taxon>
        <taxon>Actinomycetota</taxon>
        <taxon>Actinomycetes</taxon>
        <taxon>Actinomycetales</taxon>
        <taxon>Actinomycetaceae</taxon>
        <taxon>Actinomyces</taxon>
    </lineage>
</organism>
<evidence type="ECO:0000313" key="14">
    <source>
        <dbReference type="EMBL" id="XCP83006.1"/>
    </source>
</evidence>
<evidence type="ECO:0000256" key="9">
    <source>
        <dbReference type="ARBA" id="ARBA00022840"/>
    </source>
</evidence>
<evidence type="ECO:0000259" key="13">
    <source>
        <dbReference type="PROSITE" id="PS51163"/>
    </source>
</evidence>
<protein>
    <recommendedName>
        <fullName evidence="10">L-threonylcarbamoyladenylate synthase</fullName>
        <ecNumber evidence="3">2.7.7.87</ecNumber>
    </recommendedName>
    <alternativeName>
        <fullName evidence="10">L-threonylcarbamoyladenylate synthase</fullName>
    </alternativeName>
</protein>
<evidence type="ECO:0000256" key="10">
    <source>
        <dbReference type="ARBA" id="ARBA00029774"/>
    </source>
</evidence>
<dbReference type="GO" id="GO:0003725">
    <property type="term" value="F:double-stranded RNA binding"/>
    <property type="evidence" value="ECO:0007669"/>
    <property type="project" value="InterPro"/>
</dbReference>
<dbReference type="Pfam" id="PF01300">
    <property type="entry name" value="Sua5_yciO_yrdC"/>
    <property type="match status" value="1"/>
</dbReference>
<feature type="domain" description="YrdC-like" evidence="13">
    <location>
        <begin position="30"/>
        <end position="233"/>
    </location>
</feature>
<name>A0AAU8N6I2_9ACTO</name>
<dbReference type="InterPro" id="IPR006070">
    <property type="entry name" value="Sua5-like_dom"/>
</dbReference>
<dbReference type="EMBL" id="CP159989">
    <property type="protein sequence ID" value="XCP83006.1"/>
    <property type="molecule type" value="Genomic_DNA"/>
</dbReference>
<evidence type="ECO:0000256" key="5">
    <source>
        <dbReference type="ARBA" id="ARBA00022679"/>
    </source>
</evidence>
<dbReference type="GO" id="GO:0006450">
    <property type="term" value="P:regulation of translational fidelity"/>
    <property type="evidence" value="ECO:0007669"/>
    <property type="project" value="TreeGrafter"/>
</dbReference>
<dbReference type="GO" id="GO:0061710">
    <property type="term" value="F:L-threonylcarbamoyladenylate synthase"/>
    <property type="evidence" value="ECO:0007669"/>
    <property type="project" value="UniProtKB-EC"/>
</dbReference>
<keyword evidence="4" id="KW-0963">Cytoplasm</keyword>
<evidence type="ECO:0000256" key="1">
    <source>
        <dbReference type="ARBA" id="ARBA00004496"/>
    </source>
</evidence>